<dbReference type="EMBL" id="KZ613513">
    <property type="protein sequence ID" value="PMD15461.1"/>
    <property type="molecule type" value="Genomic_DNA"/>
</dbReference>
<organism evidence="2 3">
    <name type="scientific">Hyaloscypha hepaticicola</name>
    <dbReference type="NCBI Taxonomy" id="2082293"/>
    <lineage>
        <taxon>Eukaryota</taxon>
        <taxon>Fungi</taxon>
        <taxon>Dikarya</taxon>
        <taxon>Ascomycota</taxon>
        <taxon>Pezizomycotina</taxon>
        <taxon>Leotiomycetes</taxon>
        <taxon>Helotiales</taxon>
        <taxon>Hyaloscyphaceae</taxon>
        <taxon>Hyaloscypha</taxon>
    </lineage>
</organism>
<keyword evidence="3" id="KW-1185">Reference proteome</keyword>
<dbReference type="Proteomes" id="UP000235672">
    <property type="component" value="Unassembled WGS sequence"/>
</dbReference>
<feature type="region of interest" description="Disordered" evidence="1">
    <location>
        <begin position="1"/>
        <end position="24"/>
    </location>
</feature>
<dbReference type="AlphaFoldDB" id="A0A2J6PN46"/>
<reference evidence="2 3" key="1">
    <citation type="submission" date="2016-05" db="EMBL/GenBank/DDBJ databases">
        <title>A degradative enzymes factory behind the ericoid mycorrhizal symbiosis.</title>
        <authorList>
            <consortium name="DOE Joint Genome Institute"/>
            <person name="Martino E."/>
            <person name="Morin E."/>
            <person name="Grelet G."/>
            <person name="Kuo A."/>
            <person name="Kohler A."/>
            <person name="Daghino S."/>
            <person name="Barry K."/>
            <person name="Choi C."/>
            <person name="Cichocki N."/>
            <person name="Clum A."/>
            <person name="Copeland A."/>
            <person name="Hainaut M."/>
            <person name="Haridas S."/>
            <person name="Labutti K."/>
            <person name="Lindquist E."/>
            <person name="Lipzen A."/>
            <person name="Khouja H.-R."/>
            <person name="Murat C."/>
            <person name="Ohm R."/>
            <person name="Olson A."/>
            <person name="Spatafora J."/>
            <person name="Veneault-Fourrey C."/>
            <person name="Henrissat B."/>
            <person name="Grigoriev I."/>
            <person name="Martin F."/>
            <person name="Perotto S."/>
        </authorList>
    </citation>
    <scope>NUCLEOTIDE SEQUENCE [LARGE SCALE GENOMIC DNA]</scope>
    <source>
        <strain evidence="2 3">UAMH 7357</strain>
    </source>
</reference>
<sequence>MTLTTDHMLATDAAPHVSSPPPKTWSGSILKLKTWGLENDGALTSQTFKNPRCSHGPFGVISERLVGRGIHVVPRFANILSPYDDQPLRSSEHMQRMKDQSVSFCSAQHYPSSQVPTRRHFDAEMKLFNGTELRSRGPRSLASFPSVQV</sequence>
<evidence type="ECO:0000256" key="1">
    <source>
        <dbReference type="SAM" id="MobiDB-lite"/>
    </source>
</evidence>
<evidence type="ECO:0000313" key="2">
    <source>
        <dbReference type="EMBL" id="PMD15461.1"/>
    </source>
</evidence>
<protein>
    <submittedName>
        <fullName evidence="2">Uncharacterized protein</fullName>
    </submittedName>
</protein>
<gene>
    <name evidence="2" type="ORF">NA56DRAFT_709884</name>
</gene>
<proteinExistence type="predicted"/>
<name>A0A2J6PN46_9HELO</name>
<evidence type="ECO:0000313" key="3">
    <source>
        <dbReference type="Proteomes" id="UP000235672"/>
    </source>
</evidence>
<accession>A0A2J6PN46</accession>